<gene>
    <name evidence="2" type="ORF">CDD80_1335</name>
</gene>
<dbReference type="GO" id="GO:0005506">
    <property type="term" value="F:iron ion binding"/>
    <property type="evidence" value="ECO:0007669"/>
    <property type="project" value="InterPro"/>
</dbReference>
<comment type="caution">
    <text evidence="2">The sequence shown here is derived from an EMBL/GenBank/DDBJ whole genome shotgun (WGS) entry which is preliminary data.</text>
</comment>
<dbReference type="AlphaFoldDB" id="A0A2C5Y4S1"/>
<evidence type="ECO:0000256" key="1">
    <source>
        <dbReference type="SAM" id="SignalP"/>
    </source>
</evidence>
<dbReference type="GO" id="GO:0020037">
    <property type="term" value="F:heme binding"/>
    <property type="evidence" value="ECO:0007669"/>
    <property type="project" value="InterPro"/>
</dbReference>
<dbReference type="GO" id="GO:0004497">
    <property type="term" value="F:monooxygenase activity"/>
    <property type="evidence" value="ECO:0007669"/>
    <property type="project" value="InterPro"/>
</dbReference>
<keyword evidence="1" id="KW-0732">Signal</keyword>
<name>A0A2C5Y4S1_9HYPO</name>
<dbReference type="Gene3D" id="1.10.630.10">
    <property type="entry name" value="Cytochrome P450"/>
    <property type="match status" value="1"/>
</dbReference>
<feature type="signal peptide" evidence="1">
    <location>
        <begin position="1"/>
        <end position="21"/>
    </location>
</feature>
<sequence>MFHPWLVLLVAAAVAVHLVRRLLYATDVPKIKGLPEAPGLPLLGSLVHLGSDHPRVARRWADRYGPVVQARLGNRVS</sequence>
<dbReference type="Proteomes" id="UP000226431">
    <property type="component" value="Unassembled WGS sequence"/>
</dbReference>
<feature type="chain" id="PRO_5012383475" description="Cytochrome P450" evidence="1">
    <location>
        <begin position="22"/>
        <end position="77"/>
    </location>
</feature>
<evidence type="ECO:0000313" key="2">
    <source>
        <dbReference type="EMBL" id="PHH62643.1"/>
    </source>
</evidence>
<reference evidence="2 3" key="1">
    <citation type="submission" date="2017-06" db="EMBL/GenBank/DDBJ databases">
        <title>Ant-infecting Ophiocordyceps genomes reveal a high diversity of potential behavioral manipulation genes and a possible major role for enterotoxins.</title>
        <authorList>
            <person name="De Bekker C."/>
            <person name="Evans H.C."/>
            <person name="Brachmann A."/>
            <person name="Hughes D.P."/>
        </authorList>
    </citation>
    <scope>NUCLEOTIDE SEQUENCE [LARGE SCALE GENOMIC DNA]</scope>
    <source>
        <strain evidence="2 3">Map16</strain>
    </source>
</reference>
<protein>
    <recommendedName>
        <fullName evidence="4">Cytochrome P450</fullName>
    </recommendedName>
</protein>
<accession>A0A2C5Y4S1</accession>
<organism evidence="2 3">
    <name type="scientific">Ophiocordyceps camponoti-rufipedis</name>
    <dbReference type="NCBI Taxonomy" id="2004952"/>
    <lineage>
        <taxon>Eukaryota</taxon>
        <taxon>Fungi</taxon>
        <taxon>Dikarya</taxon>
        <taxon>Ascomycota</taxon>
        <taxon>Pezizomycotina</taxon>
        <taxon>Sordariomycetes</taxon>
        <taxon>Hypocreomycetidae</taxon>
        <taxon>Hypocreales</taxon>
        <taxon>Ophiocordycipitaceae</taxon>
        <taxon>Ophiocordyceps</taxon>
    </lineage>
</organism>
<dbReference type="InterPro" id="IPR036396">
    <property type="entry name" value="Cyt_P450_sf"/>
</dbReference>
<evidence type="ECO:0008006" key="4">
    <source>
        <dbReference type="Google" id="ProtNLM"/>
    </source>
</evidence>
<proteinExistence type="predicted"/>
<dbReference type="OrthoDB" id="1055148at2759"/>
<dbReference type="GO" id="GO:0016705">
    <property type="term" value="F:oxidoreductase activity, acting on paired donors, with incorporation or reduction of molecular oxygen"/>
    <property type="evidence" value="ECO:0007669"/>
    <property type="project" value="InterPro"/>
</dbReference>
<dbReference type="EMBL" id="NJES01001523">
    <property type="protein sequence ID" value="PHH62643.1"/>
    <property type="molecule type" value="Genomic_DNA"/>
</dbReference>
<dbReference type="SUPFAM" id="SSF48264">
    <property type="entry name" value="Cytochrome P450"/>
    <property type="match status" value="1"/>
</dbReference>
<dbReference type="STRING" id="2004952.A0A2C5Y4S1"/>
<keyword evidence="3" id="KW-1185">Reference proteome</keyword>
<evidence type="ECO:0000313" key="3">
    <source>
        <dbReference type="Proteomes" id="UP000226431"/>
    </source>
</evidence>